<accession>A0AAF1BKY5</accession>
<dbReference type="Proteomes" id="UP000827549">
    <property type="component" value="Chromosome 6"/>
</dbReference>
<organism evidence="2 3">
    <name type="scientific">Vanrija pseudolonga</name>
    <dbReference type="NCBI Taxonomy" id="143232"/>
    <lineage>
        <taxon>Eukaryota</taxon>
        <taxon>Fungi</taxon>
        <taxon>Dikarya</taxon>
        <taxon>Basidiomycota</taxon>
        <taxon>Agaricomycotina</taxon>
        <taxon>Tremellomycetes</taxon>
        <taxon>Trichosporonales</taxon>
        <taxon>Trichosporonaceae</taxon>
        <taxon>Vanrija</taxon>
    </lineage>
</organism>
<sequence length="127" mass="13028">MAPLRTITLAGSAPVQTTLTLAVVLDAAATGAVGTPDLSRLAAPSSTALVADLIDAAAALLRHVASIASPIHFLIGAVLAITLMAVLEFAYIALGSRQTRAHPVDPVAVELVGGQRGRLRARLYRKA</sequence>
<keyword evidence="1" id="KW-0472">Membrane</keyword>
<protein>
    <submittedName>
        <fullName evidence="2">Uncharacterized protein</fullName>
    </submittedName>
</protein>
<gene>
    <name evidence="2" type="ORF">LOC62_06G007981</name>
</gene>
<name>A0AAF1BKY5_9TREE</name>
<dbReference type="EMBL" id="CP086719">
    <property type="protein sequence ID" value="WOO84462.1"/>
    <property type="molecule type" value="Genomic_DNA"/>
</dbReference>
<evidence type="ECO:0000313" key="3">
    <source>
        <dbReference type="Proteomes" id="UP000827549"/>
    </source>
</evidence>
<proteinExistence type="predicted"/>
<keyword evidence="3" id="KW-1185">Reference proteome</keyword>
<evidence type="ECO:0000256" key="1">
    <source>
        <dbReference type="SAM" id="Phobius"/>
    </source>
</evidence>
<keyword evidence="1" id="KW-0812">Transmembrane</keyword>
<feature type="transmembrane region" description="Helical" evidence="1">
    <location>
        <begin position="73"/>
        <end position="94"/>
    </location>
</feature>
<keyword evidence="1" id="KW-1133">Transmembrane helix</keyword>
<dbReference type="RefSeq" id="XP_062630488.1">
    <property type="nucleotide sequence ID" value="XM_062774504.1"/>
</dbReference>
<evidence type="ECO:0000313" key="2">
    <source>
        <dbReference type="EMBL" id="WOO84462.1"/>
    </source>
</evidence>
<reference evidence="2" key="1">
    <citation type="submission" date="2023-10" db="EMBL/GenBank/DDBJ databases">
        <authorList>
            <person name="Noh H."/>
        </authorList>
    </citation>
    <scope>NUCLEOTIDE SEQUENCE</scope>
    <source>
        <strain evidence="2">DUCC4014</strain>
    </source>
</reference>
<dbReference type="AlphaFoldDB" id="A0AAF1BKY5"/>
<dbReference type="GeneID" id="87811151"/>